<proteinExistence type="predicted"/>
<feature type="transmembrane region" description="Helical" evidence="1">
    <location>
        <begin position="12"/>
        <end position="32"/>
    </location>
</feature>
<gene>
    <name evidence="2" type="ORF">PCS_00240</name>
</gene>
<dbReference type="AlphaFoldDB" id="M5PXA3"/>
<organism evidence="2 3">
    <name type="scientific">Desulfocurvibacter africanus PCS</name>
    <dbReference type="NCBI Taxonomy" id="1262666"/>
    <lineage>
        <taxon>Bacteria</taxon>
        <taxon>Pseudomonadati</taxon>
        <taxon>Thermodesulfobacteriota</taxon>
        <taxon>Desulfovibrionia</taxon>
        <taxon>Desulfovibrionales</taxon>
        <taxon>Desulfovibrionaceae</taxon>
        <taxon>Desulfocurvibacter</taxon>
    </lineage>
</organism>
<name>M5PXA3_DESAF</name>
<keyword evidence="1" id="KW-0472">Membrane</keyword>
<dbReference type="EMBL" id="AOSV01000003">
    <property type="protein sequence ID" value="EMG38610.1"/>
    <property type="molecule type" value="Genomic_DNA"/>
</dbReference>
<evidence type="ECO:0000313" key="3">
    <source>
        <dbReference type="Proteomes" id="UP000011922"/>
    </source>
</evidence>
<evidence type="ECO:0000313" key="2">
    <source>
        <dbReference type="EMBL" id="EMG38610.1"/>
    </source>
</evidence>
<reference evidence="2 3" key="1">
    <citation type="journal article" date="2013" name="Genome Announc.">
        <title>Draft Genome Sequence for Desulfovibrio africanus Strain PCS.</title>
        <authorList>
            <person name="Brown S.D."/>
            <person name="Utturkar S.M."/>
            <person name="Arkin A.P."/>
            <person name="Deutschbauer A.M."/>
            <person name="Elias D.A."/>
            <person name="Hazen T.C."/>
            <person name="Chakraborty R."/>
        </authorList>
    </citation>
    <scope>NUCLEOTIDE SEQUENCE [LARGE SCALE GENOMIC DNA]</scope>
    <source>
        <strain evidence="2 3">PCS</strain>
    </source>
</reference>
<evidence type="ECO:0000256" key="1">
    <source>
        <dbReference type="SAM" id="Phobius"/>
    </source>
</evidence>
<comment type="caution">
    <text evidence="2">The sequence shown here is derived from an EMBL/GenBank/DDBJ whole genome shotgun (WGS) entry which is preliminary data.</text>
</comment>
<keyword evidence="1" id="KW-1133">Transmembrane helix</keyword>
<sequence>MDGAQGVGRKVVAVVILVAVITFLHYVTASTLHH</sequence>
<dbReference type="Proteomes" id="UP000011922">
    <property type="component" value="Unassembled WGS sequence"/>
</dbReference>
<accession>M5PXA3</accession>
<protein>
    <submittedName>
        <fullName evidence="2">Uncharacterized protein</fullName>
    </submittedName>
</protein>
<keyword evidence="1" id="KW-0812">Transmembrane</keyword>